<reference evidence="1" key="1">
    <citation type="submission" date="2021-06" db="EMBL/GenBank/DDBJ databases">
        <authorList>
            <person name="Kallberg Y."/>
            <person name="Tangrot J."/>
            <person name="Rosling A."/>
        </authorList>
    </citation>
    <scope>NUCLEOTIDE SEQUENCE</scope>
    <source>
        <strain evidence="1">MT106</strain>
    </source>
</reference>
<accession>A0A9N9D3V2</accession>
<dbReference type="Proteomes" id="UP000789831">
    <property type="component" value="Unassembled WGS sequence"/>
</dbReference>
<dbReference type="AlphaFoldDB" id="A0A9N9D3V2"/>
<proteinExistence type="predicted"/>
<sequence>MSSLYAIETDSLPLPKKLHLFSARTKALPNVNASLGLLKEWIVYVAKNSDGIFLASNALLELPPPPFFSADLGNPEFWNMHCQMRTVDTGRYQSFRIPKTITVETIPKVEESSHVVDRVITNMGTLITILSNRYEYETVFPIFAVELPIRLMQFVIRRASLKYIHALPPFYPSLSEMKEGVILGGLDYELKQLKKQRKAYAKKLVNDDEQGFKDLQFIYREFRDRLHALRENHDPPFVVCFSLVDDQPIIIWFRQRENPALMRYLPGFWNVEGKKEKNQRVNSENDDGVRNFFWPRFSHPKEMVRIPQHLCNNLKCQKSEGDLQDEDGALLLTFFDYRRKQLDEDGNYIDDSAEDEAALADVKKLIIEDIK</sequence>
<keyword evidence="2" id="KW-1185">Reference proteome</keyword>
<dbReference type="OrthoDB" id="432970at2759"/>
<evidence type="ECO:0000313" key="1">
    <source>
        <dbReference type="EMBL" id="CAG8622048.1"/>
    </source>
</evidence>
<dbReference type="EMBL" id="CAJVPL010002901">
    <property type="protein sequence ID" value="CAG8622048.1"/>
    <property type="molecule type" value="Genomic_DNA"/>
</dbReference>
<protein>
    <submittedName>
        <fullName evidence="1">7029_t:CDS:1</fullName>
    </submittedName>
</protein>
<name>A0A9N9D3V2_9GLOM</name>
<comment type="caution">
    <text evidence="1">The sequence shown here is derived from an EMBL/GenBank/DDBJ whole genome shotgun (WGS) entry which is preliminary data.</text>
</comment>
<evidence type="ECO:0000313" key="2">
    <source>
        <dbReference type="Proteomes" id="UP000789831"/>
    </source>
</evidence>
<gene>
    <name evidence="1" type="ORF">AGERDE_LOCUS10112</name>
</gene>
<organism evidence="1 2">
    <name type="scientific">Ambispora gerdemannii</name>
    <dbReference type="NCBI Taxonomy" id="144530"/>
    <lineage>
        <taxon>Eukaryota</taxon>
        <taxon>Fungi</taxon>
        <taxon>Fungi incertae sedis</taxon>
        <taxon>Mucoromycota</taxon>
        <taxon>Glomeromycotina</taxon>
        <taxon>Glomeromycetes</taxon>
        <taxon>Archaeosporales</taxon>
        <taxon>Ambisporaceae</taxon>
        <taxon>Ambispora</taxon>
    </lineage>
</organism>